<dbReference type="EMBL" id="DQ840344">
    <property type="protein sequence ID" value="ABJ09627.1"/>
    <property type="molecule type" value="Genomic_DNA"/>
</dbReference>
<evidence type="ECO:0000313" key="2">
    <source>
        <dbReference type="Proteomes" id="UP000002299"/>
    </source>
</evidence>
<reference evidence="1" key="1">
    <citation type="submission" date="2008-06" db="EMBL/GenBank/DDBJ databases">
        <title>A novel thermophilic bacteriophage bv1 isolated from a hot spring.</title>
        <authorList>
            <person name="Liu B."/>
            <person name="Zhang X."/>
        </authorList>
    </citation>
    <scope>NUCLEOTIDE SEQUENCE [LARGE SCALE GENOMIC DNA]</scope>
</reference>
<evidence type="ECO:0008006" key="3">
    <source>
        <dbReference type="Google" id="ProtNLM"/>
    </source>
</evidence>
<dbReference type="GeneID" id="5469557"/>
<keyword evidence="2" id="KW-1185">Reference proteome</keyword>
<evidence type="ECO:0000313" key="1">
    <source>
        <dbReference type="EMBL" id="ABJ09627.1"/>
    </source>
</evidence>
<dbReference type="RefSeq" id="YP_001425611.1">
    <property type="nucleotide sequence ID" value="NC_009737.2"/>
</dbReference>
<dbReference type="Proteomes" id="UP000002299">
    <property type="component" value="Segment"/>
</dbReference>
<organism evidence="1 2">
    <name type="scientific">Bacillus phage 1</name>
    <dbReference type="NCBI Taxonomy" id="2785079"/>
    <lineage>
        <taxon>Viruses</taxon>
        <taxon>Duplodnaviria</taxon>
        <taxon>Heunggongvirae</taxon>
        <taxon>Uroviricota</taxon>
        <taxon>Caudoviricetes</taxon>
        <taxon>Svunavirus</taxon>
        <taxon>Svunavirus sv1</taxon>
    </lineage>
</organism>
<name>A6XMK4_9CAUD</name>
<accession>A6XMK4</accession>
<proteinExistence type="predicted"/>
<protein>
    <recommendedName>
        <fullName evidence="3">Prophage pi2 protein 40</fullName>
    </recommendedName>
</protein>
<dbReference type="KEGG" id="vg:5469557"/>
<sequence>MEKTLVIDGKQVRFKSNAATPLRFKAQFGKDFFKEIYKLNAIGELTDKNGNFNYDVLEKLDFDFFYNIIWTLAKTANPSIPDPITWLDQFDEFPLMEIIPELQDLIIASIQSKKK</sequence>